<keyword evidence="2" id="KW-0472">Membrane</keyword>
<proteinExistence type="predicted"/>
<protein>
    <recommendedName>
        <fullName evidence="3">GPI ethanolamine phosphate transferase 2 C-terminal domain-containing protein</fullName>
    </recommendedName>
</protein>
<evidence type="ECO:0000256" key="1">
    <source>
        <dbReference type="SAM" id="MobiDB-lite"/>
    </source>
</evidence>
<organism evidence="4">
    <name type="scientific">Arion vulgaris</name>
    <dbReference type="NCBI Taxonomy" id="1028688"/>
    <lineage>
        <taxon>Eukaryota</taxon>
        <taxon>Metazoa</taxon>
        <taxon>Spiralia</taxon>
        <taxon>Lophotrochozoa</taxon>
        <taxon>Mollusca</taxon>
        <taxon>Gastropoda</taxon>
        <taxon>Heterobranchia</taxon>
        <taxon>Euthyneura</taxon>
        <taxon>Panpulmonata</taxon>
        <taxon>Eupulmonata</taxon>
        <taxon>Stylommatophora</taxon>
        <taxon>Helicina</taxon>
        <taxon>Arionoidea</taxon>
        <taxon>Arionidae</taxon>
        <taxon>Arion</taxon>
    </lineage>
</organism>
<gene>
    <name evidence="4" type="primary">ORF171269</name>
</gene>
<feature type="transmembrane region" description="Helical" evidence="2">
    <location>
        <begin position="356"/>
        <end position="376"/>
    </location>
</feature>
<evidence type="ECO:0000256" key="2">
    <source>
        <dbReference type="SAM" id="Phobius"/>
    </source>
</evidence>
<dbReference type="GO" id="GO:0006506">
    <property type="term" value="P:GPI anchor biosynthetic process"/>
    <property type="evidence" value="ECO:0007669"/>
    <property type="project" value="InterPro"/>
</dbReference>
<dbReference type="EMBL" id="HACG01042626">
    <property type="protein sequence ID" value="CEK89491.1"/>
    <property type="molecule type" value="Transcribed_RNA"/>
</dbReference>
<feature type="region of interest" description="Disordered" evidence="1">
    <location>
        <begin position="155"/>
        <end position="177"/>
    </location>
</feature>
<dbReference type="PANTHER" id="PTHR23072">
    <property type="entry name" value="PHOSPHATIDYLINOSITOL GLYCAN-RELATED"/>
    <property type="match status" value="1"/>
</dbReference>
<dbReference type="AlphaFoldDB" id="A0A0B7BB47"/>
<dbReference type="Pfam" id="PF19316">
    <property type="entry name" value="PIGO_PIGG"/>
    <property type="match status" value="1"/>
</dbReference>
<feature type="transmembrane region" description="Helical" evidence="2">
    <location>
        <begin position="54"/>
        <end position="75"/>
    </location>
</feature>
<sequence>SMMVIGASHGRHMKRVQSMSINLALATAYLHNVAVGSLFFPSSRFLSPRGIMEARASFFFLVITLIMSILPTNCFRLEPKQDLSKSLEAIKESTPQIQKLGYVPVLGRSLTSQQNQSAGRNLALGERSQTIKPSLEHTQASSTVNPRHKILHSVSESRLKPSLDSKKTLDGEDESNFSTHQRLRGVATVFLCFMCLVMRPHNTPVVALMSLVEQMMTPVLINSRMKPSYILLYCLWMGQAFFFFQGNSNSLSTLDLTTGYTGLYEFIPAVTGTLLCLATYSGTIFWILTYLRIVCLLCDADNKSSQYRLPTVLTRSCGTLLLSRALPLSVYTALVSTQRYHLFVWTVFSPKLLYEGANTFATYALSFMLLVCSIFTK</sequence>
<feature type="non-terminal residue" evidence="4">
    <location>
        <position position="1"/>
    </location>
</feature>
<dbReference type="InterPro" id="IPR039527">
    <property type="entry name" value="PIGG/GPI7"/>
</dbReference>
<feature type="transmembrane region" description="Helical" evidence="2">
    <location>
        <begin position="312"/>
        <end position="336"/>
    </location>
</feature>
<feature type="transmembrane region" description="Helical" evidence="2">
    <location>
        <begin position="21"/>
        <end position="42"/>
    </location>
</feature>
<accession>A0A0B7BB47</accession>
<feature type="compositionally biased region" description="Basic and acidic residues" evidence="1">
    <location>
        <begin position="155"/>
        <end position="170"/>
    </location>
</feature>
<dbReference type="GO" id="GO:0051267">
    <property type="term" value="F:CP2 mannose-ethanolamine phosphotransferase activity"/>
    <property type="evidence" value="ECO:0007669"/>
    <property type="project" value="TreeGrafter"/>
</dbReference>
<feature type="domain" description="GPI ethanolamine phosphate transferase 2 C-terminal" evidence="3">
    <location>
        <begin position="183"/>
        <end position="362"/>
    </location>
</feature>
<feature type="transmembrane region" description="Helical" evidence="2">
    <location>
        <begin position="229"/>
        <end position="246"/>
    </location>
</feature>
<dbReference type="PANTHER" id="PTHR23072:SF0">
    <property type="entry name" value="GPI ETHANOLAMINE PHOSPHATE TRANSFERASE 2"/>
    <property type="match status" value="1"/>
</dbReference>
<keyword evidence="2" id="KW-0812">Transmembrane</keyword>
<reference evidence="4" key="1">
    <citation type="submission" date="2014-12" db="EMBL/GenBank/DDBJ databases">
        <title>Insight into the proteome of Arion vulgaris.</title>
        <authorList>
            <person name="Aradska J."/>
            <person name="Bulat T."/>
            <person name="Smidak R."/>
            <person name="Sarate P."/>
            <person name="Gangsoo J."/>
            <person name="Sialana F."/>
            <person name="Bilban M."/>
            <person name="Lubec G."/>
        </authorList>
    </citation>
    <scope>NUCLEOTIDE SEQUENCE</scope>
    <source>
        <tissue evidence="4">Skin</tissue>
    </source>
</reference>
<keyword evidence="2" id="KW-1133">Transmembrane helix</keyword>
<name>A0A0B7BB47_9EUPU</name>
<dbReference type="InterPro" id="IPR045687">
    <property type="entry name" value="PIGG/GPI7_C"/>
</dbReference>
<dbReference type="GO" id="GO:0005789">
    <property type="term" value="C:endoplasmic reticulum membrane"/>
    <property type="evidence" value="ECO:0007669"/>
    <property type="project" value="TreeGrafter"/>
</dbReference>
<feature type="transmembrane region" description="Helical" evidence="2">
    <location>
        <begin position="266"/>
        <end position="291"/>
    </location>
</feature>
<evidence type="ECO:0000259" key="3">
    <source>
        <dbReference type="Pfam" id="PF19316"/>
    </source>
</evidence>
<evidence type="ECO:0000313" key="4">
    <source>
        <dbReference type="EMBL" id="CEK89491.1"/>
    </source>
</evidence>